<dbReference type="InterPro" id="IPR009594">
    <property type="entry name" value="Tscrpt_reg_HTH_AraC_N"/>
</dbReference>
<keyword evidence="5" id="KW-1185">Reference proteome</keyword>
<dbReference type="RefSeq" id="WP_263372523.1">
    <property type="nucleotide sequence ID" value="NZ_JAGSYD010000005.1"/>
</dbReference>
<evidence type="ECO:0000259" key="3">
    <source>
        <dbReference type="PROSITE" id="PS01124"/>
    </source>
</evidence>
<dbReference type="Pfam" id="PF06719">
    <property type="entry name" value="AraC_N"/>
    <property type="match status" value="1"/>
</dbReference>
<dbReference type="Proteomes" id="UP001596391">
    <property type="component" value="Unassembled WGS sequence"/>
</dbReference>
<protein>
    <submittedName>
        <fullName evidence="4">AraC family transcriptional regulator N-terminal domain-containing protein</fullName>
    </submittedName>
</protein>
<keyword evidence="2" id="KW-0804">Transcription</keyword>
<dbReference type="SMART" id="SM00342">
    <property type="entry name" value="HTH_ARAC"/>
    <property type="match status" value="1"/>
</dbReference>
<evidence type="ECO:0000313" key="4">
    <source>
        <dbReference type="EMBL" id="MFC6644593.1"/>
    </source>
</evidence>
<evidence type="ECO:0000313" key="5">
    <source>
        <dbReference type="Proteomes" id="UP001596391"/>
    </source>
</evidence>
<keyword evidence="1" id="KW-0805">Transcription regulation</keyword>
<comment type="caution">
    <text evidence="4">The sequence shown here is derived from an EMBL/GenBank/DDBJ whole genome shotgun (WGS) entry which is preliminary data.</text>
</comment>
<gene>
    <name evidence="4" type="ORF">ACFQBQ_03105</name>
</gene>
<sequence>MPDKKKNVAPGSPAVQEARRSLARRIASMTGGAGEHVTAVPGVVLYNRDEPTPCYRASYEPSLSIFVQGRKHVILGEVEYVCDPSSFLLSSIDVPAQSQIVEASEKTPLLVMFLRFDMPMVREILAREDLPEAEVDSHRQGLAVGETTLGLLSACQRLLDLVDTPEDIPFLSPLIQREIIYRLLKTPQAGRLRAIATSGDLVQRTARAISWLRANFTKPLSVEELAVTARMGVSTLHHQFRALTSMSPLQYQKMLRLQTARERMLMDGLDATTAAYEVGYESISQFSREYSRCFGLPPIRDIRALKSSGLMTEARLG</sequence>
<evidence type="ECO:0000256" key="2">
    <source>
        <dbReference type="ARBA" id="ARBA00023163"/>
    </source>
</evidence>
<accession>A0ABW1Z6U5</accession>
<reference evidence="5" key="1">
    <citation type="journal article" date="2019" name="Int. J. Syst. Evol. Microbiol.">
        <title>The Global Catalogue of Microorganisms (GCM) 10K type strain sequencing project: providing services to taxonomists for standard genome sequencing and annotation.</title>
        <authorList>
            <consortium name="The Broad Institute Genomics Platform"/>
            <consortium name="The Broad Institute Genome Sequencing Center for Infectious Disease"/>
            <person name="Wu L."/>
            <person name="Ma J."/>
        </authorList>
    </citation>
    <scope>NUCLEOTIDE SEQUENCE [LARGE SCALE GENOMIC DNA]</scope>
    <source>
        <strain evidence="5">CGMCC 1.16026</strain>
    </source>
</reference>
<dbReference type="EMBL" id="JBHSWI010000001">
    <property type="protein sequence ID" value="MFC6644593.1"/>
    <property type="molecule type" value="Genomic_DNA"/>
</dbReference>
<feature type="domain" description="HTH araC/xylS-type" evidence="3">
    <location>
        <begin position="206"/>
        <end position="304"/>
    </location>
</feature>
<dbReference type="InterPro" id="IPR018060">
    <property type="entry name" value="HTH_AraC"/>
</dbReference>
<name>A0ABW1Z6U5_9BACT</name>
<dbReference type="PROSITE" id="PS01124">
    <property type="entry name" value="HTH_ARAC_FAMILY_2"/>
    <property type="match status" value="1"/>
</dbReference>
<proteinExistence type="predicted"/>
<dbReference type="Pfam" id="PF12833">
    <property type="entry name" value="HTH_18"/>
    <property type="match status" value="1"/>
</dbReference>
<dbReference type="SUPFAM" id="SSF46689">
    <property type="entry name" value="Homeodomain-like"/>
    <property type="match status" value="2"/>
</dbReference>
<dbReference type="Gene3D" id="1.10.10.60">
    <property type="entry name" value="Homeodomain-like"/>
    <property type="match status" value="1"/>
</dbReference>
<evidence type="ECO:0000256" key="1">
    <source>
        <dbReference type="ARBA" id="ARBA00023015"/>
    </source>
</evidence>
<dbReference type="InterPro" id="IPR009057">
    <property type="entry name" value="Homeodomain-like_sf"/>
</dbReference>
<dbReference type="PANTHER" id="PTHR43436">
    <property type="entry name" value="ARAC-FAMILY TRANSCRIPTIONAL REGULATOR"/>
    <property type="match status" value="1"/>
</dbReference>
<dbReference type="PANTHER" id="PTHR43436:SF1">
    <property type="entry name" value="TRANSCRIPTIONAL REGULATORY PROTEIN"/>
    <property type="match status" value="1"/>
</dbReference>
<organism evidence="4 5">
    <name type="scientific">Granulicella cerasi</name>
    <dbReference type="NCBI Taxonomy" id="741063"/>
    <lineage>
        <taxon>Bacteria</taxon>
        <taxon>Pseudomonadati</taxon>
        <taxon>Acidobacteriota</taxon>
        <taxon>Terriglobia</taxon>
        <taxon>Terriglobales</taxon>
        <taxon>Acidobacteriaceae</taxon>
        <taxon>Granulicella</taxon>
    </lineage>
</organism>